<dbReference type="PANTHER" id="PTHR11223:SF3">
    <property type="entry name" value="EXPORTIN-5"/>
    <property type="match status" value="1"/>
</dbReference>
<evidence type="ECO:0000313" key="3">
    <source>
        <dbReference type="EMBL" id="KAG9230263.1"/>
    </source>
</evidence>
<name>A0A9P8C1B2_9HELO</name>
<protein>
    <submittedName>
        <fullName evidence="3">Armadillo-type protein</fullName>
    </submittedName>
</protein>
<dbReference type="GO" id="GO:0006611">
    <property type="term" value="P:protein export from nucleus"/>
    <property type="evidence" value="ECO:0007669"/>
    <property type="project" value="InterPro"/>
</dbReference>
<dbReference type="InterPro" id="IPR045478">
    <property type="entry name" value="Exportin-5_C"/>
</dbReference>
<feature type="region of interest" description="Disordered" evidence="1">
    <location>
        <begin position="1214"/>
        <end position="1258"/>
    </location>
</feature>
<dbReference type="GO" id="GO:0003723">
    <property type="term" value="F:RNA binding"/>
    <property type="evidence" value="ECO:0007669"/>
    <property type="project" value="TreeGrafter"/>
</dbReference>
<gene>
    <name evidence="3" type="ORF">BJ875DRAFT_161550</name>
</gene>
<evidence type="ECO:0000313" key="4">
    <source>
        <dbReference type="Proteomes" id="UP000824998"/>
    </source>
</evidence>
<sequence>MNGSSNGQRTTGTDATPAANNQHVNGGSTDLLPQIHEALKLVHGPYSSNESRQQAGLFLENLKTNDEAPYHGFKLASDKSQEPVVRHYALSLLEYAIRHKWAEYSEDQANALRLWVLELSQNLSSEDPLYLRNKTAQLWVEIAKRSWAATWLDMDQLLVQLWSIPGQVVHKEFVLFVLEMLSDEVFNGEDTVAIMREGVLSKACVEIFTPAVVLTEAFPNRQVENTVRCGEEGWLVRLGELLNDCLNVDLYNNPQYQTCAVKALAVYKSAMPWAIPRAINTARCVEHMCKSLAASSVVVQLASVEALHALYCRMHFTDEEFLALVCPMYKRETVALLRKLYEWSIVDPNAIDDEKYLFAKKFSEMISNLGGFIEQKISAIPEDCDLPNLLSLFLSITQSQSFVVSIPLLVTWTRLLRSDTIGGSPTITPLIAPLLELCSSRLIRYDNMPEDTNDPSLILLLEDIDTLPERHAFLGNYRRYSTTIIELIVRQKQFEAIYHILSQIDQSMQHLYDGQPPFSIEKYSKTSMPVLRVDAHFTVVEAALKGYMKWRSIHGSKLQEDDQQRVNIENNLETWCERLLDLNFDDPLIRKRVLQLAGAFSTTALDKNVGFMLKVLEHILMTQPVEKPEYSTYSEAVKELQADGAYELQRLATKMPDNLLDVYDQLEAKVEEIIDSGRLESKRKVTYQTFLFAIIHRATNIDPVARLEKLRAFINPIQQVWQNPQMGNSISSFGGFCNLLGLDKVQNYLVSHRAHEIRDWAHFGLDNDGQAIQAELEERLKALPLRSTKGFLGCSTEKVEKYSPSHIISRNLWRDTLPVILPNLLKFLSHAHAFHNPENWAGLPTEMRPLVSRILTDRFWQAGISEGTKEDFYARVTGTKTTMEGFASSIRGSIRTVRESCYSILWCMSRLDVDFYGFEELPGPLAHALFSDAHCLSTHQLIALLNIVRLLVDDCPVKVRSHFVTPILATCFTQMDGKISAEWEGATERQQIQTESGNLADEMKGESILRQLTHAAVMMIGGFLDPARLNPQTAAPTHKVISTYAPDEDSASAYPSMRKFCLASPKILEPLLMFLAHAIRMRDSRCCSVVLRVYRSIVPEFAGPDESLHSVREFVSTQVLQACITSLNEAYFVDLQKDLAQLIASIITYYSPVTNTPRQVLLSLPGIQEKAVDKCIAYIVVPGIILRQQRALVLDLLQDLKGISISEQGRISKSASTARKERSKMQQEFLKEQPKPETQGRRVSPSLDGVAGMFEEGQ</sequence>
<dbReference type="InterPro" id="IPR045065">
    <property type="entry name" value="XPO1/5"/>
</dbReference>
<dbReference type="AlphaFoldDB" id="A0A9P8C1B2"/>
<dbReference type="InterPro" id="IPR011989">
    <property type="entry name" value="ARM-like"/>
</dbReference>
<dbReference type="OrthoDB" id="2215036at2759"/>
<comment type="caution">
    <text evidence="3">The sequence shown here is derived from an EMBL/GenBank/DDBJ whole genome shotgun (WGS) entry which is preliminary data.</text>
</comment>
<dbReference type="InterPro" id="IPR016024">
    <property type="entry name" value="ARM-type_fold"/>
</dbReference>
<feature type="compositionally biased region" description="Basic and acidic residues" evidence="1">
    <location>
        <begin position="1218"/>
        <end position="1240"/>
    </location>
</feature>
<dbReference type="Gene3D" id="1.25.10.10">
    <property type="entry name" value="Leucine-rich Repeat Variant"/>
    <property type="match status" value="1"/>
</dbReference>
<organism evidence="3 4">
    <name type="scientific">Amylocarpus encephaloides</name>
    <dbReference type="NCBI Taxonomy" id="45428"/>
    <lineage>
        <taxon>Eukaryota</taxon>
        <taxon>Fungi</taxon>
        <taxon>Dikarya</taxon>
        <taxon>Ascomycota</taxon>
        <taxon>Pezizomycotina</taxon>
        <taxon>Leotiomycetes</taxon>
        <taxon>Helotiales</taxon>
        <taxon>Helotiales incertae sedis</taxon>
        <taxon>Amylocarpus</taxon>
    </lineage>
</organism>
<dbReference type="EMBL" id="MU251687">
    <property type="protein sequence ID" value="KAG9230263.1"/>
    <property type="molecule type" value="Genomic_DNA"/>
</dbReference>
<dbReference type="PANTHER" id="PTHR11223">
    <property type="entry name" value="EXPORTIN 1/5"/>
    <property type="match status" value="1"/>
</dbReference>
<feature type="compositionally biased region" description="Polar residues" evidence="1">
    <location>
        <begin position="1"/>
        <end position="28"/>
    </location>
</feature>
<dbReference type="GO" id="GO:0042565">
    <property type="term" value="C:RNA nuclear export complex"/>
    <property type="evidence" value="ECO:0007669"/>
    <property type="project" value="TreeGrafter"/>
</dbReference>
<dbReference type="GO" id="GO:0006405">
    <property type="term" value="P:RNA export from nucleus"/>
    <property type="evidence" value="ECO:0007669"/>
    <property type="project" value="TreeGrafter"/>
</dbReference>
<dbReference type="GO" id="GO:0005049">
    <property type="term" value="F:nuclear export signal receptor activity"/>
    <property type="evidence" value="ECO:0007669"/>
    <property type="project" value="InterPro"/>
</dbReference>
<feature type="domain" description="Exportin-5 C-terminal" evidence="2">
    <location>
        <begin position="354"/>
        <end position="1207"/>
    </location>
</feature>
<keyword evidence="4" id="KW-1185">Reference proteome</keyword>
<dbReference type="GO" id="GO:0005634">
    <property type="term" value="C:nucleus"/>
    <property type="evidence" value="ECO:0007669"/>
    <property type="project" value="TreeGrafter"/>
</dbReference>
<dbReference type="Pfam" id="PF19273">
    <property type="entry name" value="Exportin-5"/>
    <property type="match status" value="1"/>
</dbReference>
<dbReference type="Proteomes" id="UP000824998">
    <property type="component" value="Unassembled WGS sequence"/>
</dbReference>
<reference evidence="3" key="1">
    <citation type="journal article" date="2021" name="IMA Fungus">
        <title>Genomic characterization of three marine fungi, including Emericellopsis atlantica sp. nov. with signatures of a generalist lifestyle and marine biomass degradation.</title>
        <authorList>
            <person name="Hagestad O.C."/>
            <person name="Hou L."/>
            <person name="Andersen J.H."/>
            <person name="Hansen E.H."/>
            <person name="Altermark B."/>
            <person name="Li C."/>
            <person name="Kuhnert E."/>
            <person name="Cox R.J."/>
            <person name="Crous P.W."/>
            <person name="Spatafora J.W."/>
            <person name="Lail K."/>
            <person name="Amirebrahimi M."/>
            <person name="Lipzen A."/>
            <person name="Pangilinan J."/>
            <person name="Andreopoulos W."/>
            <person name="Hayes R.D."/>
            <person name="Ng V."/>
            <person name="Grigoriev I.V."/>
            <person name="Jackson S.A."/>
            <person name="Sutton T.D.S."/>
            <person name="Dobson A.D.W."/>
            <person name="Rama T."/>
        </authorList>
    </citation>
    <scope>NUCLEOTIDE SEQUENCE</scope>
    <source>
        <strain evidence="3">TRa018bII</strain>
    </source>
</reference>
<evidence type="ECO:0000256" key="1">
    <source>
        <dbReference type="SAM" id="MobiDB-lite"/>
    </source>
</evidence>
<feature type="region of interest" description="Disordered" evidence="1">
    <location>
        <begin position="1"/>
        <end position="29"/>
    </location>
</feature>
<accession>A0A9P8C1B2</accession>
<dbReference type="GO" id="GO:0005737">
    <property type="term" value="C:cytoplasm"/>
    <property type="evidence" value="ECO:0007669"/>
    <property type="project" value="TreeGrafter"/>
</dbReference>
<dbReference type="SUPFAM" id="SSF48371">
    <property type="entry name" value="ARM repeat"/>
    <property type="match status" value="1"/>
</dbReference>
<evidence type="ECO:0000259" key="2">
    <source>
        <dbReference type="Pfam" id="PF19273"/>
    </source>
</evidence>
<proteinExistence type="predicted"/>